<feature type="compositionally biased region" description="Polar residues" evidence="1">
    <location>
        <begin position="480"/>
        <end position="492"/>
    </location>
</feature>
<reference evidence="3" key="1">
    <citation type="submission" date="2021-01" db="EMBL/GenBank/DDBJ databases">
        <authorList>
            <person name="Zahm M."/>
            <person name="Roques C."/>
            <person name="Cabau C."/>
            <person name="Klopp C."/>
            <person name="Donnadieu C."/>
            <person name="Jouanno E."/>
            <person name="Lampietro C."/>
            <person name="Louis A."/>
            <person name="Herpin A."/>
            <person name="Echchiki A."/>
            <person name="Berthelot C."/>
            <person name="Parey E."/>
            <person name="Roest-Crollius H."/>
            <person name="Braasch I."/>
            <person name="Postlethwait J."/>
            <person name="Bobe J."/>
            <person name="Montfort J."/>
            <person name="Bouchez O."/>
            <person name="Begum T."/>
            <person name="Mejri S."/>
            <person name="Adams A."/>
            <person name="Chen W.-J."/>
            <person name="Guiguen Y."/>
        </authorList>
    </citation>
    <scope>NUCLEOTIDE SEQUENCE</scope>
    <source>
        <strain evidence="3">YG-15Mar2019-1</strain>
        <tissue evidence="3">Brain</tissue>
    </source>
</reference>
<name>A0A9D3QF23_MEGAT</name>
<organism evidence="3 4">
    <name type="scientific">Megalops atlanticus</name>
    <name type="common">Tarpon</name>
    <name type="synonym">Clupea gigantea</name>
    <dbReference type="NCBI Taxonomy" id="7932"/>
    <lineage>
        <taxon>Eukaryota</taxon>
        <taxon>Metazoa</taxon>
        <taxon>Chordata</taxon>
        <taxon>Craniata</taxon>
        <taxon>Vertebrata</taxon>
        <taxon>Euteleostomi</taxon>
        <taxon>Actinopterygii</taxon>
        <taxon>Neopterygii</taxon>
        <taxon>Teleostei</taxon>
        <taxon>Elopiformes</taxon>
        <taxon>Megalopidae</taxon>
        <taxon>Megalops</taxon>
    </lineage>
</organism>
<evidence type="ECO:0000256" key="1">
    <source>
        <dbReference type="SAM" id="MobiDB-lite"/>
    </source>
</evidence>
<feature type="compositionally biased region" description="Polar residues" evidence="1">
    <location>
        <begin position="514"/>
        <end position="527"/>
    </location>
</feature>
<feature type="compositionally biased region" description="Low complexity" evidence="1">
    <location>
        <begin position="81"/>
        <end position="97"/>
    </location>
</feature>
<dbReference type="PANTHER" id="PTHR23034">
    <property type="entry name" value="GLUTAMATE-RICH PROTEIN 3"/>
    <property type="match status" value="1"/>
</dbReference>
<feature type="compositionally biased region" description="Basic and acidic residues" evidence="1">
    <location>
        <begin position="554"/>
        <end position="563"/>
    </location>
</feature>
<dbReference type="InterPro" id="IPR018247">
    <property type="entry name" value="EF_Hand_1_Ca_BS"/>
</dbReference>
<dbReference type="InterPro" id="IPR027962">
    <property type="entry name" value="ERICH3"/>
</dbReference>
<feature type="compositionally biased region" description="Polar residues" evidence="1">
    <location>
        <begin position="408"/>
        <end position="421"/>
    </location>
</feature>
<dbReference type="Proteomes" id="UP001046870">
    <property type="component" value="Chromosome 2"/>
</dbReference>
<evidence type="ECO:0000313" key="4">
    <source>
        <dbReference type="Proteomes" id="UP001046870"/>
    </source>
</evidence>
<accession>A0A9D3QF23</accession>
<feature type="region of interest" description="Disordered" evidence="1">
    <location>
        <begin position="404"/>
        <end position="565"/>
    </location>
</feature>
<gene>
    <name evidence="3" type="ORF">MATL_G00038470</name>
</gene>
<feature type="region of interest" description="Disordered" evidence="1">
    <location>
        <begin position="60"/>
        <end position="144"/>
    </location>
</feature>
<feature type="compositionally biased region" description="Polar residues" evidence="1">
    <location>
        <begin position="115"/>
        <end position="127"/>
    </location>
</feature>
<dbReference type="OrthoDB" id="120976at2759"/>
<feature type="compositionally biased region" description="Basic and acidic residues" evidence="1">
    <location>
        <begin position="627"/>
        <end position="639"/>
    </location>
</feature>
<proteinExistence type="predicted"/>
<evidence type="ECO:0000313" key="3">
    <source>
        <dbReference type="EMBL" id="KAG7488787.1"/>
    </source>
</evidence>
<feature type="compositionally biased region" description="Basic and acidic residues" evidence="1">
    <location>
        <begin position="452"/>
        <end position="478"/>
    </location>
</feature>
<dbReference type="Pfam" id="PF15257">
    <property type="entry name" value="DUF4590"/>
    <property type="match status" value="1"/>
</dbReference>
<comment type="caution">
    <text evidence="3">The sequence shown here is derived from an EMBL/GenBank/DDBJ whole genome shotgun (WGS) entry which is preliminary data.</text>
</comment>
<feature type="compositionally biased region" description="Polar residues" evidence="1">
    <location>
        <begin position="61"/>
        <end position="78"/>
    </location>
</feature>
<protein>
    <recommendedName>
        <fullName evidence="2">DUF4590 domain-containing protein</fullName>
    </recommendedName>
</protein>
<dbReference type="InterPro" id="IPR048257">
    <property type="entry name" value="DUF4590"/>
</dbReference>
<feature type="compositionally biased region" description="Basic and acidic residues" evidence="1">
    <location>
        <begin position="422"/>
        <end position="438"/>
    </location>
</feature>
<feature type="region of interest" description="Disordered" evidence="1">
    <location>
        <begin position="332"/>
        <end position="381"/>
    </location>
</feature>
<dbReference type="AlphaFoldDB" id="A0A9D3QF23"/>
<feature type="domain" description="DUF4590" evidence="2">
    <location>
        <begin position="197"/>
        <end position="310"/>
    </location>
</feature>
<feature type="region of interest" description="Disordered" evidence="1">
    <location>
        <begin position="627"/>
        <end position="654"/>
    </location>
</feature>
<dbReference type="PANTHER" id="PTHR23034:SF2">
    <property type="entry name" value="GLUTAMATE-RICH PROTEIN 3"/>
    <property type="match status" value="1"/>
</dbReference>
<dbReference type="PROSITE" id="PS00018">
    <property type="entry name" value="EF_HAND_1"/>
    <property type="match status" value="1"/>
</dbReference>
<feature type="compositionally biased region" description="Basic and acidic residues" evidence="1">
    <location>
        <begin position="532"/>
        <end position="547"/>
    </location>
</feature>
<dbReference type="EMBL" id="JAFDVH010000002">
    <property type="protein sequence ID" value="KAG7488787.1"/>
    <property type="molecule type" value="Genomic_DNA"/>
</dbReference>
<keyword evidence="4" id="KW-1185">Reference proteome</keyword>
<evidence type="ECO:0000259" key="2">
    <source>
        <dbReference type="Pfam" id="PF15257"/>
    </source>
</evidence>
<sequence>MIHQDHQRHVRECLARAVFQKVIDMERHHQIEIKRKLEDFAQREQVHKFKVERTKRYNEDIVSSLSQRPSTGPTNGYKQHSGPGPEPSEYSESPGSSRPNTAPGKMQRPLRLQPIQGNSTTASTQRTFPGHRHRGSSDDTEEQFTCTLDKDTDRTLTMTEFSSGICPYRLPVINNYITPAPPTVKRSFKGTPNRTIHLSHDDMDMRHEVKVFQQHCGGENLCVYKGKLMAGEAFQFVSRRHHGFPFSLNFFLNDLQVGRMSSCCEFKHRKGSRLGGKHGLFGFSSMGRASPCYKCIIAMGLDKKPTPPPKRMKEDIGKGVYTSWTQEMASEAKHMEGEDNKQNSHSHIEPEPVNKQAEDHTVEREVKDNIPEVEEDKAKYDYEEDFEADYKTMDETMEEAKPRIVNGMISSSSNNGRYSQTKNKEDGEIDIHESEVDGKGTYSDINFEEDDKTGSSKEDSEGDAEEVKENMKEEKAAEDNTGQTEEVESTSLLVAEKDQQSFEEQSEAGDGGNIETSSPGLPQTITTAEGGAKTHESPGDSTEKTEQELLDSSKQPEKRKDKGTICASVDKCGSVAKTEEEFSSLTKPERAKSMQEKLVEAILKGCQCSSEPEFSDTSTEEVEELSKETKTMEENKTGVETEDADISSLQPPANTEECCVETKVISVDKASGDHPATNKGEVCTKKNLELQMLWL</sequence>